<dbReference type="Pfam" id="PF01359">
    <property type="entry name" value="Transposase_1"/>
    <property type="match status" value="1"/>
</dbReference>
<keyword evidence="1" id="KW-1133">Transmembrane helix</keyword>
<sequence length="308" mass="35846">MTFVPRKKSILSRLRTSHNLRDIAQDLNCDRTPALLFRSSNFVNIIYIRLNFHRLKFCQFVKYFSTTSATYVVSKLVLLFYTAAIYDVISISILLLLLFYAADIGNIISATTINICAFIAVYYVQSRSLRWQQHRRNILFANDHNSHCYGRSSEVASKSRCGNIKLSEIFICFSIAEDRTKFKQTLSVRKVICTVFWDRKGILLIDFLPRGKTVNADRYCETLRKLRRAIQNKRRGMLTAGVVLLRDNARPHTARRTAAVLTEFEWKLFDHPPYSPDLAPSDFHVFLHLKKFLSSGERFGNDEERRRL</sequence>
<keyword evidence="1" id="KW-0812">Transmembrane</keyword>
<proteinExistence type="predicted"/>
<dbReference type="EMBL" id="JAJSOF020000001">
    <property type="protein sequence ID" value="KAJ4452248.1"/>
    <property type="molecule type" value="Genomic_DNA"/>
</dbReference>
<dbReference type="InterPro" id="IPR052709">
    <property type="entry name" value="Transposase-MT_Hybrid"/>
</dbReference>
<keyword evidence="3" id="KW-1185">Reference proteome</keyword>
<feature type="transmembrane region" description="Helical" evidence="1">
    <location>
        <begin position="107"/>
        <end position="125"/>
    </location>
</feature>
<organism evidence="2 3">
    <name type="scientific">Periplaneta americana</name>
    <name type="common">American cockroach</name>
    <name type="synonym">Blatta americana</name>
    <dbReference type="NCBI Taxonomy" id="6978"/>
    <lineage>
        <taxon>Eukaryota</taxon>
        <taxon>Metazoa</taxon>
        <taxon>Ecdysozoa</taxon>
        <taxon>Arthropoda</taxon>
        <taxon>Hexapoda</taxon>
        <taxon>Insecta</taxon>
        <taxon>Pterygota</taxon>
        <taxon>Neoptera</taxon>
        <taxon>Polyneoptera</taxon>
        <taxon>Dictyoptera</taxon>
        <taxon>Blattodea</taxon>
        <taxon>Blattoidea</taxon>
        <taxon>Blattidae</taxon>
        <taxon>Blattinae</taxon>
        <taxon>Periplaneta</taxon>
    </lineage>
</organism>
<reference evidence="2 3" key="1">
    <citation type="journal article" date="2022" name="Allergy">
        <title>Genome assembly and annotation of Periplaneta americana reveal a comprehensive cockroach allergen profile.</title>
        <authorList>
            <person name="Wang L."/>
            <person name="Xiong Q."/>
            <person name="Saelim N."/>
            <person name="Wang L."/>
            <person name="Nong W."/>
            <person name="Wan A.T."/>
            <person name="Shi M."/>
            <person name="Liu X."/>
            <person name="Cao Q."/>
            <person name="Hui J.H.L."/>
            <person name="Sookrung N."/>
            <person name="Leung T.F."/>
            <person name="Tungtrongchitr A."/>
            <person name="Tsui S.K.W."/>
        </authorList>
    </citation>
    <scope>NUCLEOTIDE SEQUENCE [LARGE SCALE GENOMIC DNA]</scope>
    <source>
        <strain evidence="2">PWHHKU_190912</strain>
    </source>
</reference>
<dbReference type="Gene3D" id="3.30.420.10">
    <property type="entry name" value="Ribonuclease H-like superfamily/Ribonuclease H"/>
    <property type="match status" value="1"/>
</dbReference>
<feature type="transmembrane region" description="Helical" evidence="1">
    <location>
        <begin position="78"/>
        <end position="101"/>
    </location>
</feature>
<dbReference type="PANTHER" id="PTHR46060">
    <property type="entry name" value="MARINER MOS1 TRANSPOSASE-LIKE PROTEIN"/>
    <property type="match status" value="1"/>
</dbReference>
<evidence type="ECO:0000256" key="1">
    <source>
        <dbReference type="SAM" id="Phobius"/>
    </source>
</evidence>
<comment type="caution">
    <text evidence="2">The sequence shown here is derived from an EMBL/GenBank/DDBJ whole genome shotgun (WGS) entry which is preliminary data.</text>
</comment>
<dbReference type="Proteomes" id="UP001148838">
    <property type="component" value="Unassembled WGS sequence"/>
</dbReference>
<dbReference type="InterPro" id="IPR001888">
    <property type="entry name" value="Transposase_1"/>
</dbReference>
<gene>
    <name evidence="2" type="ORF">ANN_03766</name>
</gene>
<evidence type="ECO:0008006" key="4">
    <source>
        <dbReference type="Google" id="ProtNLM"/>
    </source>
</evidence>
<dbReference type="PANTHER" id="PTHR46060:SF1">
    <property type="entry name" value="MARINER MOS1 TRANSPOSASE-LIKE PROTEIN"/>
    <property type="match status" value="1"/>
</dbReference>
<evidence type="ECO:0000313" key="2">
    <source>
        <dbReference type="EMBL" id="KAJ4452248.1"/>
    </source>
</evidence>
<name>A0ABQ8TZU4_PERAM</name>
<protein>
    <recommendedName>
        <fullName evidence="4">Mariner Mos1 transposase</fullName>
    </recommendedName>
</protein>
<evidence type="ECO:0000313" key="3">
    <source>
        <dbReference type="Proteomes" id="UP001148838"/>
    </source>
</evidence>
<accession>A0ABQ8TZU4</accession>
<keyword evidence="1" id="KW-0472">Membrane</keyword>
<dbReference type="InterPro" id="IPR036397">
    <property type="entry name" value="RNaseH_sf"/>
</dbReference>